<evidence type="ECO:0000313" key="2">
    <source>
        <dbReference type="Proteomes" id="UP000190150"/>
    </source>
</evidence>
<reference evidence="2" key="1">
    <citation type="submission" date="2017-02" db="EMBL/GenBank/DDBJ databases">
        <authorList>
            <person name="Varghese N."/>
            <person name="Submissions S."/>
        </authorList>
    </citation>
    <scope>NUCLEOTIDE SEQUENCE [LARGE SCALE GENOMIC DNA]</scope>
    <source>
        <strain evidence="2">DSM 24091</strain>
    </source>
</reference>
<accession>A0A1T5F687</accession>
<dbReference type="AlphaFoldDB" id="A0A1T5F687"/>
<dbReference type="STRING" id="1513896.SAMN05660841_03072"/>
<dbReference type="Proteomes" id="UP000190150">
    <property type="component" value="Unassembled WGS sequence"/>
</dbReference>
<organism evidence="1 2">
    <name type="scientific">Sphingobacterium nematocida</name>
    <dbReference type="NCBI Taxonomy" id="1513896"/>
    <lineage>
        <taxon>Bacteria</taxon>
        <taxon>Pseudomonadati</taxon>
        <taxon>Bacteroidota</taxon>
        <taxon>Sphingobacteriia</taxon>
        <taxon>Sphingobacteriales</taxon>
        <taxon>Sphingobacteriaceae</taxon>
        <taxon>Sphingobacterium</taxon>
    </lineage>
</organism>
<keyword evidence="2" id="KW-1185">Reference proteome</keyword>
<proteinExistence type="predicted"/>
<dbReference type="RefSeq" id="WP_079644305.1">
    <property type="nucleotide sequence ID" value="NZ_FUZF01000014.1"/>
</dbReference>
<evidence type="ECO:0000313" key="1">
    <source>
        <dbReference type="EMBL" id="SKB91676.1"/>
    </source>
</evidence>
<gene>
    <name evidence="1" type="ORF">SAMN05660841_03072</name>
</gene>
<protein>
    <submittedName>
        <fullName evidence="1">Uncharacterized protein</fullName>
    </submittedName>
</protein>
<name>A0A1T5F687_9SPHI</name>
<dbReference type="EMBL" id="FUZF01000014">
    <property type="protein sequence ID" value="SKB91676.1"/>
    <property type="molecule type" value="Genomic_DNA"/>
</dbReference>
<sequence>MENKFSKCFIFMIFISCNNHGKKDDLCVFDQAYNSTIIEFNGFEKNSISKLEIHNLNNEKFNIEAYKKIDSEW</sequence>